<keyword evidence="7" id="KW-0676">Redox-active center</keyword>
<evidence type="ECO:0000256" key="7">
    <source>
        <dbReference type="ARBA" id="ARBA00023284"/>
    </source>
</evidence>
<evidence type="ECO:0000256" key="1">
    <source>
        <dbReference type="ARBA" id="ARBA00001974"/>
    </source>
</evidence>
<evidence type="ECO:0000256" key="6">
    <source>
        <dbReference type="ARBA" id="ARBA00023157"/>
    </source>
</evidence>
<dbReference type="Pfam" id="PF07992">
    <property type="entry name" value="Pyr_redox_2"/>
    <property type="match status" value="1"/>
</dbReference>
<comment type="caution">
    <text evidence="9">The sequence shown here is derived from an EMBL/GenBank/DDBJ whole genome shotgun (WGS) entry which is preliminary data.</text>
</comment>
<evidence type="ECO:0000313" key="10">
    <source>
        <dbReference type="Proteomes" id="UP001604277"/>
    </source>
</evidence>
<gene>
    <name evidence="9" type="ORF">Fot_52943</name>
</gene>
<evidence type="ECO:0000259" key="8">
    <source>
        <dbReference type="Pfam" id="PF07992"/>
    </source>
</evidence>
<dbReference type="InterPro" id="IPR023753">
    <property type="entry name" value="FAD/NAD-binding_dom"/>
</dbReference>
<comment type="similarity">
    <text evidence="2">Belongs to the class-I pyridine nucleotide-disulfide oxidoreductase family.</text>
</comment>
<comment type="cofactor">
    <cofactor evidence="1">
        <name>FAD</name>
        <dbReference type="ChEBI" id="CHEBI:57692"/>
    </cofactor>
</comment>
<dbReference type="InterPro" id="IPR036188">
    <property type="entry name" value="FAD/NAD-bd_sf"/>
</dbReference>
<dbReference type="InterPro" id="IPR016156">
    <property type="entry name" value="FAD/NAD-linked_Rdtase_dimer_sf"/>
</dbReference>
<reference evidence="10" key="1">
    <citation type="submission" date="2024-07" db="EMBL/GenBank/DDBJ databases">
        <title>Two chromosome-level genome assemblies of Korean endemic species Abeliophyllum distichum and Forsythia ovata (Oleaceae).</title>
        <authorList>
            <person name="Jang H."/>
        </authorList>
    </citation>
    <scope>NUCLEOTIDE SEQUENCE [LARGE SCALE GENOMIC DNA]</scope>
</reference>
<keyword evidence="6" id="KW-1015">Disulfide bond</keyword>
<evidence type="ECO:0000256" key="5">
    <source>
        <dbReference type="ARBA" id="ARBA00023002"/>
    </source>
</evidence>
<dbReference type="AlphaFoldDB" id="A0ABD1PHE5"/>
<proteinExistence type="inferred from homology"/>
<organism evidence="9 10">
    <name type="scientific">Forsythia ovata</name>
    <dbReference type="NCBI Taxonomy" id="205694"/>
    <lineage>
        <taxon>Eukaryota</taxon>
        <taxon>Viridiplantae</taxon>
        <taxon>Streptophyta</taxon>
        <taxon>Embryophyta</taxon>
        <taxon>Tracheophyta</taxon>
        <taxon>Spermatophyta</taxon>
        <taxon>Magnoliopsida</taxon>
        <taxon>eudicotyledons</taxon>
        <taxon>Gunneridae</taxon>
        <taxon>Pentapetalae</taxon>
        <taxon>asterids</taxon>
        <taxon>lamiids</taxon>
        <taxon>Lamiales</taxon>
        <taxon>Oleaceae</taxon>
        <taxon>Forsythieae</taxon>
        <taxon>Forsythia</taxon>
    </lineage>
</organism>
<keyword evidence="5" id="KW-0560">Oxidoreductase</keyword>
<keyword evidence="10" id="KW-1185">Reference proteome</keyword>
<sequence>MENILVKTEDGIKVRTDHGEELLADVVLFATGRAPNTKRLNLEAVGVELDKIGAVKVDEYSQTNIPSIWAIGDATNRMNLTPVALMEGGYFANFVNLWRCYNLYLVLLHSILPLSVVGLSEEQATEQANGDVLVFTSTFNPMKNTISGYVDWTIIVCARIN</sequence>
<keyword evidence="3" id="KW-0285">Flavoprotein</keyword>
<evidence type="ECO:0000256" key="4">
    <source>
        <dbReference type="ARBA" id="ARBA00022827"/>
    </source>
</evidence>
<dbReference type="EMBL" id="JBFOLJ010000019">
    <property type="protein sequence ID" value="KAL2463287.1"/>
    <property type="molecule type" value="Genomic_DNA"/>
</dbReference>
<evidence type="ECO:0000256" key="2">
    <source>
        <dbReference type="ARBA" id="ARBA00007532"/>
    </source>
</evidence>
<dbReference type="PANTHER" id="PTHR42737:SF2">
    <property type="entry name" value="GLUTATHIONE REDUCTASE"/>
    <property type="match status" value="1"/>
</dbReference>
<dbReference type="InterPro" id="IPR046952">
    <property type="entry name" value="GSHR/TRXR-like"/>
</dbReference>
<keyword evidence="4" id="KW-0274">FAD</keyword>
<dbReference type="PRINTS" id="PR00411">
    <property type="entry name" value="PNDRDTASEI"/>
</dbReference>
<dbReference type="Proteomes" id="UP001604277">
    <property type="component" value="Unassembled WGS sequence"/>
</dbReference>
<dbReference type="Gene3D" id="3.50.50.60">
    <property type="entry name" value="FAD/NAD(P)-binding domain"/>
    <property type="match status" value="2"/>
</dbReference>
<evidence type="ECO:0000313" key="9">
    <source>
        <dbReference type="EMBL" id="KAL2463287.1"/>
    </source>
</evidence>
<evidence type="ECO:0000256" key="3">
    <source>
        <dbReference type="ARBA" id="ARBA00022630"/>
    </source>
</evidence>
<dbReference type="Gene3D" id="3.30.390.30">
    <property type="match status" value="1"/>
</dbReference>
<accession>A0ABD1PHE5</accession>
<feature type="domain" description="FAD/NAD(P)-binding" evidence="8">
    <location>
        <begin position="9"/>
        <end position="88"/>
    </location>
</feature>
<dbReference type="SUPFAM" id="SSF51905">
    <property type="entry name" value="FAD/NAD(P)-binding domain"/>
    <property type="match status" value="1"/>
</dbReference>
<dbReference type="GO" id="GO:0016491">
    <property type="term" value="F:oxidoreductase activity"/>
    <property type="evidence" value="ECO:0007669"/>
    <property type="project" value="UniProtKB-KW"/>
</dbReference>
<protein>
    <submittedName>
        <fullName evidence="9">Glutathione reductase</fullName>
    </submittedName>
</protein>
<name>A0ABD1PHE5_9LAMI</name>
<dbReference type="PANTHER" id="PTHR42737">
    <property type="entry name" value="GLUTATHIONE REDUCTASE"/>
    <property type="match status" value="1"/>
</dbReference>